<protein>
    <recommendedName>
        <fullName evidence="3">CDI immunity protein domain-containing protein</fullName>
    </recommendedName>
</protein>
<reference evidence="1 2" key="1">
    <citation type="submission" date="2023-02" db="EMBL/GenBank/DDBJ databases">
        <title>Evolution of Hrp T3SS in non-pathogenic Pseudomonas fluorescens.</title>
        <authorList>
            <person name="Liao K."/>
            <person name="Wei H."/>
            <person name="Gu Y."/>
        </authorList>
    </citation>
    <scope>NUCLEOTIDE SEQUENCE [LARGE SCALE GENOMIC DNA]</scope>
    <source>
        <strain evidence="1 2">FP607</strain>
    </source>
</reference>
<sequence>MSNSTLTASQQSIIHNCLLDLRDSFAWEIKSFLPLALDSLLNSEGFGIEMSGIYVSIDEDQLNIPDYLQDGMAFEFVNEHVILPLNYGAKLINDWCEKNAIDDREEILLKCQRLKEQYGAQQ</sequence>
<gene>
    <name evidence="1" type="ORF">PSH88_18165</name>
</gene>
<organism evidence="1 2">
    <name type="scientific">Pseudomonas wuhanensis</name>
    <dbReference type="NCBI Taxonomy" id="2954098"/>
    <lineage>
        <taxon>Bacteria</taxon>
        <taxon>Pseudomonadati</taxon>
        <taxon>Pseudomonadota</taxon>
        <taxon>Gammaproteobacteria</taxon>
        <taxon>Pseudomonadales</taxon>
        <taxon>Pseudomonadaceae</taxon>
        <taxon>Pseudomonas</taxon>
    </lineage>
</organism>
<proteinExistence type="predicted"/>
<dbReference type="Proteomes" id="UP001230768">
    <property type="component" value="Chromosome"/>
</dbReference>
<name>A0ABY9GL01_9PSED</name>
<dbReference type="EMBL" id="CP117430">
    <property type="protein sequence ID" value="WLI16266.1"/>
    <property type="molecule type" value="Genomic_DNA"/>
</dbReference>
<evidence type="ECO:0000313" key="1">
    <source>
        <dbReference type="EMBL" id="WLI16266.1"/>
    </source>
</evidence>
<keyword evidence="2" id="KW-1185">Reference proteome</keyword>
<accession>A0ABY9GL01</accession>
<dbReference type="RefSeq" id="WP_305421877.1">
    <property type="nucleotide sequence ID" value="NZ_CP117430.1"/>
</dbReference>
<evidence type="ECO:0000313" key="2">
    <source>
        <dbReference type="Proteomes" id="UP001230768"/>
    </source>
</evidence>
<evidence type="ECO:0008006" key="3">
    <source>
        <dbReference type="Google" id="ProtNLM"/>
    </source>
</evidence>